<feature type="transmembrane region" description="Helical" evidence="1">
    <location>
        <begin position="173"/>
        <end position="195"/>
    </location>
</feature>
<keyword evidence="1" id="KW-1133">Transmembrane helix</keyword>
<feature type="transmembrane region" description="Helical" evidence="1">
    <location>
        <begin position="207"/>
        <end position="229"/>
    </location>
</feature>
<feature type="transmembrane region" description="Helical" evidence="1">
    <location>
        <begin position="235"/>
        <end position="255"/>
    </location>
</feature>
<dbReference type="RefSeq" id="WP_344369709.1">
    <property type="nucleotide sequence ID" value="NZ_BAAAPW010000001.1"/>
</dbReference>
<dbReference type="EMBL" id="BAAAPW010000001">
    <property type="protein sequence ID" value="GAA2027410.1"/>
    <property type="molecule type" value="Genomic_DNA"/>
</dbReference>
<accession>A0ABN2U437</accession>
<dbReference type="PANTHER" id="PTHR36840">
    <property type="entry name" value="BLL5714 PROTEIN"/>
    <property type="match status" value="1"/>
</dbReference>
<protein>
    <submittedName>
        <fullName evidence="2">Low temperature requirement protein A</fullName>
    </submittedName>
</protein>
<sequence>MQWRVTPIRGFRVSDEDHRVTTFELFFDLVFVFAFTQVSQYMAHAHSALGILQALTILGLLWWSWVAYAWLANQTHADEGFVQVGLSVAMIAMFVLALVIPEAYEDLEGGLDGPMVLVVAYIVVRLAHIGLYLLAAAGDAPLRGQILRSSMALVVGAAFLIAGALLGGMLQTWLWIIGLALDVLITYVTSTGGSWRIHSAGHWAERFGLVVILALGESVVAIGVGAAQLPISVPIIVGAVLAVLLSIALWFLYFDTTSLAAEHELSRLRGVPRVQLAIDGYTYLHLMLIAGIVITALGVEDVIAHVDEPEPLGLFGAAALFGGFSCYLAGVAFFWLRVSRKVKWLRFGAATIAAAAVPVVAFVTPLAAMAILVLGCLVLIAVESVRYAEHRREIRVEGGHEG</sequence>
<evidence type="ECO:0000313" key="3">
    <source>
        <dbReference type="Proteomes" id="UP001501196"/>
    </source>
</evidence>
<feature type="transmembrane region" description="Helical" evidence="1">
    <location>
        <begin position="80"/>
        <end position="101"/>
    </location>
</feature>
<feature type="transmembrane region" description="Helical" evidence="1">
    <location>
        <begin position="48"/>
        <end position="68"/>
    </location>
</feature>
<feature type="transmembrane region" description="Helical" evidence="1">
    <location>
        <begin position="367"/>
        <end position="385"/>
    </location>
</feature>
<feature type="transmembrane region" description="Helical" evidence="1">
    <location>
        <begin position="276"/>
        <end position="299"/>
    </location>
</feature>
<proteinExistence type="predicted"/>
<dbReference type="InterPro" id="IPR010640">
    <property type="entry name" value="Low_temperature_requirement_A"/>
</dbReference>
<dbReference type="Proteomes" id="UP001501196">
    <property type="component" value="Unassembled WGS sequence"/>
</dbReference>
<dbReference type="Pfam" id="PF06772">
    <property type="entry name" value="LtrA"/>
    <property type="match status" value="1"/>
</dbReference>
<name>A0ABN2U437_9MICO</name>
<organism evidence="2 3">
    <name type="scientific">Agromyces tropicus</name>
    <dbReference type="NCBI Taxonomy" id="555371"/>
    <lineage>
        <taxon>Bacteria</taxon>
        <taxon>Bacillati</taxon>
        <taxon>Actinomycetota</taxon>
        <taxon>Actinomycetes</taxon>
        <taxon>Micrococcales</taxon>
        <taxon>Microbacteriaceae</taxon>
        <taxon>Agromyces</taxon>
    </lineage>
</organism>
<keyword evidence="1" id="KW-0812">Transmembrane</keyword>
<evidence type="ECO:0000256" key="1">
    <source>
        <dbReference type="SAM" id="Phobius"/>
    </source>
</evidence>
<gene>
    <name evidence="2" type="ORF">GCM10009819_08560</name>
</gene>
<feature type="transmembrane region" description="Helical" evidence="1">
    <location>
        <begin position="343"/>
        <end position="361"/>
    </location>
</feature>
<dbReference type="PANTHER" id="PTHR36840:SF1">
    <property type="entry name" value="BLL5714 PROTEIN"/>
    <property type="match status" value="1"/>
</dbReference>
<keyword evidence="3" id="KW-1185">Reference proteome</keyword>
<feature type="transmembrane region" description="Helical" evidence="1">
    <location>
        <begin position="113"/>
        <end position="134"/>
    </location>
</feature>
<feature type="transmembrane region" description="Helical" evidence="1">
    <location>
        <begin position="146"/>
        <end position="167"/>
    </location>
</feature>
<comment type="caution">
    <text evidence="2">The sequence shown here is derived from an EMBL/GenBank/DDBJ whole genome shotgun (WGS) entry which is preliminary data.</text>
</comment>
<feature type="transmembrane region" description="Helical" evidence="1">
    <location>
        <begin position="311"/>
        <end position="336"/>
    </location>
</feature>
<feature type="transmembrane region" description="Helical" evidence="1">
    <location>
        <begin position="21"/>
        <end position="42"/>
    </location>
</feature>
<keyword evidence="1" id="KW-0472">Membrane</keyword>
<reference evidence="2 3" key="1">
    <citation type="journal article" date="2019" name="Int. J. Syst. Evol. Microbiol.">
        <title>The Global Catalogue of Microorganisms (GCM) 10K type strain sequencing project: providing services to taxonomists for standard genome sequencing and annotation.</title>
        <authorList>
            <consortium name="The Broad Institute Genomics Platform"/>
            <consortium name="The Broad Institute Genome Sequencing Center for Infectious Disease"/>
            <person name="Wu L."/>
            <person name="Ma J."/>
        </authorList>
    </citation>
    <scope>NUCLEOTIDE SEQUENCE [LARGE SCALE GENOMIC DNA]</scope>
    <source>
        <strain evidence="2 3">JCM 15672</strain>
    </source>
</reference>
<evidence type="ECO:0000313" key="2">
    <source>
        <dbReference type="EMBL" id="GAA2027410.1"/>
    </source>
</evidence>